<evidence type="ECO:0000313" key="13">
    <source>
        <dbReference type="Proteomes" id="UP000542342"/>
    </source>
</evidence>
<comment type="cofactor">
    <cofactor evidence="2 10">
        <name>NAD(+)</name>
        <dbReference type="ChEBI" id="CHEBI:57540"/>
    </cofactor>
</comment>
<evidence type="ECO:0000256" key="7">
    <source>
        <dbReference type="ARBA" id="ARBA00023027"/>
    </source>
</evidence>
<proteinExistence type="inferred from homology"/>
<dbReference type="UniPathway" id="UPA00214"/>
<reference evidence="12 13" key="1">
    <citation type="submission" date="2020-07" db="EMBL/GenBank/DDBJ databases">
        <title>Thermogemmata thermophila gen. nov., sp. nov., a novel moderate thermophilic planctomycete from a Kamchatka hot spring.</title>
        <authorList>
            <person name="Elcheninov A.G."/>
            <person name="Podosokorskaya O.A."/>
            <person name="Kovaleva O.L."/>
            <person name="Novikov A."/>
            <person name="Bonch-Osmolovskaya E.A."/>
            <person name="Toshchakov S.V."/>
            <person name="Kublanov I.V."/>
        </authorList>
    </citation>
    <scope>NUCLEOTIDE SEQUENCE [LARGE SCALE GENOMIC DNA]</scope>
    <source>
        <strain evidence="12 13">2918</strain>
    </source>
</reference>
<comment type="similarity">
    <text evidence="4 10">Belongs to the NAD(P)-dependent epimerase/dehydratase family.</text>
</comment>
<comment type="subunit">
    <text evidence="10">Homodimer.</text>
</comment>
<keyword evidence="7 10" id="KW-0520">NAD</keyword>
<dbReference type="InterPro" id="IPR001509">
    <property type="entry name" value="Epimerase_deHydtase"/>
</dbReference>
<evidence type="ECO:0000256" key="10">
    <source>
        <dbReference type="RuleBase" id="RU366046"/>
    </source>
</evidence>
<evidence type="ECO:0000256" key="2">
    <source>
        <dbReference type="ARBA" id="ARBA00001911"/>
    </source>
</evidence>
<accession>A0A7V8VGP9</accession>
<evidence type="ECO:0000256" key="4">
    <source>
        <dbReference type="ARBA" id="ARBA00007637"/>
    </source>
</evidence>
<evidence type="ECO:0000256" key="8">
    <source>
        <dbReference type="ARBA" id="ARBA00023235"/>
    </source>
</evidence>
<evidence type="ECO:0000313" key="12">
    <source>
        <dbReference type="EMBL" id="MBA2227735.1"/>
    </source>
</evidence>
<keyword evidence="9 10" id="KW-0119">Carbohydrate metabolism</keyword>
<comment type="caution">
    <text evidence="12">The sequence shown here is derived from an EMBL/GenBank/DDBJ whole genome shotgun (WGS) entry which is preliminary data.</text>
</comment>
<gene>
    <name evidence="12" type="primary">galE</name>
    <name evidence="12" type="ORF">H0921_16370</name>
</gene>
<sequence>MRVLVTGGAGYVGSFTVRHLLAQGHTVTVFDNLSTGHRRAVPAECLVVGDLRDADQIDQLLIVERIEAVVHFAARCQVAESVRDPAGYYVNNLLYGLQLLERCRRNGVKIFVFSSSCAVYGVPQQVPIAEEAPLAPIQAYGRTKLALEYALRDYAAAYGLAAVALRYFNAAGAAPDGSLGEDHEPETHLIPRVLRAALGREAVVEIFGTDYPTADGTCVRDYVHVEDLATAHALALEHAQAGQFLAYNVGLGRGYSVREVIATAEEVTGRSIPVRASPRRPGDPPVLIADNRRIGQEWGWRPRYTDLRQIVATAWEWHRRQGR</sequence>
<dbReference type="Gene3D" id="3.40.50.720">
    <property type="entry name" value="NAD(P)-binding Rossmann-like Domain"/>
    <property type="match status" value="1"/>
</dbReference>
<dbReference type="Proteomes" id="UP000542342">
    <property type="component" value="Unassembled WGS sequence"/>
</dbReference>
<dbReference type="Pfam" id="PF01370">
    <property type="entry name" value="Epimerase"/>
    <property type="match status" value="1"/>
</dbReference>
<dbReference type="RefSeq" id="WP_194539597.1">
    <property type="nucleotide sequence ID" value="NZ_JACEFB010000018.1"/>
</dbReference>
<evidence type="ECO:0000256" key="5">
    <source>
        <dbReference type="ARBA" id="ARBA00013189"/>
    </source>
</evidence>
<dbReference type="GO" id="GO:0033499">
    <property type="term" value="P:galactose catabolic process via UDP-galactose, Leloir pathway"/>
    <property type="evidence" value="ECO:0007669"/>
    <property type="project" value="TreeGrafter"/>
</dbReference>
<protein>
    <recommendedName>
        <fullName evidence="6 10">UDP-glucose 4-epimerase</fullName>
        <ecNumber evidence="5 10">5.1.3.2</ecNumber>
    </recommendedName>
</protein>
<dbReference type="CDD" id="cd05247">
    <property type="entry name" value="UDP_G4E_1_SDR_e"/>
    <property type="match status" value="1"/>
</dbReference>
<dbReference type="PANTHER" id="PTHR43725">
    <property type="entry name" value="UDP-GLUCOSE 4-EPIMERASE"/>
    <property type="match status" value="1"/>
</dbReference>
<evidence type="ECO:0000256" key="6">
    <source>
        <dbReference type="ARBA" id="ARBA00018569"/>
    </source>
</evidence>
<name>A0A7V8VGP9_9BACT</name>
<keyword evidence="8 10" id="KW-0413">Isomerase</keyword>
<evidence type="ECO:0000256" key="9">
    <source>
        <dbReference type="ARBA" id="ARBA00023277"/>
    </source>
</evidence>
<dbReference type="SUPFAM" id="SSF51735">
    <property type="entry name" value="NAD(P)-binding Rossmann-fold domains"/>
    <property type="match status" value="1"/>
</dbReference>
<organism evidence="12 13">
    <name type="scientific">Thermogemmata fonticola</name>
    <dbReference type="NCBI Taxonomy" id="2755323"/>
    <lineage>
        <taxon>Bacteria</taxon>
        <taxon>Pseudomonadati</taxon>
        <taxon>Planctomycetota</taxon>
        <taxon>Planctomycetia</taxon>
        <taxon>Gemmatales</taxon>
        <taxon>Gemmataceae</taxon>
        <taxon>Thermogemmata</taxon>
    </lineage>
</organism>
<evidence type="ECO:0000256" key="1">
    <source>
        <dbReference type="ARBA" id="ARBA00000083"/>
    </source>
</evidence>
<feature type="domain" description="NAD-dependent epimerase/dehydratase" evidence="11">
    <location>
        <begin position="3"/>
        <end position="250"/>
    </location>
</feature>
<dbReference type="EC" id="5.1.3.2" evidence="5 10"/>
<evidence type="ECO:0000259" key="11">
    <source>
        <dbReference type="Pfam" id="PF01370"/>
    </source>
</evidence>
<dbReference type="Gene3D" id="3.90.25.10">
    <property type="entry name" value="UDP-galactose 4-epimerase, domain 1"/>
    <property type="match status" value="1"/>
</dbReference>
<dbReference type="InterPro" id="IPR005886">
    <property type="entry name" value="UDP_G4E"/>
</dbReference>
<comment type="catalytic activity">
    <reaction evidence="1 10">
        <text>UDP-alpha-D-glucose = UDP-alpha-D-galactose</text>
        <dbReference type="Rhea" id="RHEA:22168"/>
        <dbReference type="ChEBI" id="CHEBI:58885"/>
        <dbReference type="ChEBI" id="CHEBI:66914"/>
        <dbReference type="EC" id="5.1.3.2"/>
    </reaction>
</comment>
<keyword evidence="13" id="KW-1185">Reference proteome</keyword>
<dbReference type="GO" id="GO:0003978">
    <property type="term" value="F:UDP-glucose 4-epimerase activity"/>
    <property type="evidence" value="ECO:0007669"/>
    <property type="project" value="UniProtKB-UniRule"/>
</dbReference>
<dbReference type="EMBL" id="JACEFB010000018">
    <property type="protein sequence ID" value="MBA2227735.1"/>
    <property type="molecule type" value="Genomic_DNA"/>
</dbReference>
<dbReference type="PANTHER" id="PTHR43725:SF53">
    <property type="entry name" value="UDP-ARABINOSE 4-EPIMERASE 1"/>
    <property type="match status" value="1"/>
</dbReference>
<dbReference type="AlphaFoldDB" id="A0A7V8VGP9"/>
<dbReference type="NCBIfam" id="TIGR01179">
    <property type="entry name" value="galE"/>
    <property type="match status" value="1"/>
</dbReference>
<comment type="pathway">
    <text evidence="3 10">Carbohydrate metabolism; galactose metabolism.</text>
</comment>
<evidence type="ECO:0000256" key="3">
    <source>
        <dbReference type="ARBA" id="ARBA00004947"/>
    </source>
</evidence>
<dbReference type="InterPro" id="IPR036291">
    <property type="entry name" value="NAD(P)-bd_dom_sf"/>
</dbReference>